<dbReference type="SMART" id="SM00354">
    <property type="entry name" value="HTH_LACI"/>
    <property type="match status" value="1"/>
</dbReference>
<dbReference type="PROSITE" id="PS00356">
    <property type="entry name" value="HTH_LACI_1"/>
    <property type="match status" value="1"/>
</dbReference>
<dbReference type="CDD" id="cd01392">
    <property type="entry name" value="HTH_LacI"/>
    <property type="match status" value="1"/>
</dbReference>
<dbReference type="PROSITE" id="PS50932">
    <property type="entry name" value="HTH_LACI_2"/>
    <property type="match status" value="1"/>
</dbReference>
<accession>A0A2Z2KCS5</accession>
<dbReference type="GO" id="GO:0000976">
    <property type="term" value="F:transcription cis-regulatory region binding"/>
    <property type="evidence" value="ECO:0007669"/>
    <property type="project" value="TreeGrafter"/>
</dbReference>
<organism evidence="5 6">
    <name type="scientific">Paenibacillus donghaensis</name>
    <dbReference type="NCBI Taxonomy" id="414771"/>
    <lineage>
        <taxon>Bacteria</taxon>
        <taxon>Bacillati</taxon>
        <taxon>Bacillota</taxon>
        <taxon>Bacilli</taxon>
        <taxon>Bacillales</taxon>
        <taxon>Paenibacillaceae</taxon>
        <taxon>Paenibacillus</taxon>
    </lineage>
</organism>
<dbReference type="InterPro" id="IPR028082">
    <property type="entry name" value="Peripla_BP_I"/>
</dbReference>
<sequence>MKIDDIARLAGVSKSAVSLALNNKTGVSEATRQHVLEISRAHGYTPRTFKSNKVLSKKSSIIRFIACKNTDIVTEHYESLPFFNELIHHLTAFAGVLDHTLIISSIPIQNLKGDIEALENEQPSDGILMLGTNLPAQMIESLQSIHPHMVFLDTYFEHIDASFVAINNYLGGYQAGKHLLSLGYRNIGYVQSEVRIFNFIKRKEGFLAALKEEKLGLEETLTFAMNPMSVMSQEAFKKAVGEVEQFPSAIFCENDYMAISAIKTFQELDIKVPGQVAVMGFDNILEAKVISPELTTIHVKKDVIAKTAMDVLMRKISGQDESHMQISVNTEVFERKSCRVPNMDTEDHR</sequence>
<evidence type="ECO:0000256" key="3">
    <source>
        <dbReference type="ARBA" id="ARBA00023163"/>
    </source>
</evidence>
<evidence type="ECO:0000313" key="5">
    <source>
        <dbReference type="EMBL" id="ASA19769.1"/>
    </source>
</evidence>
<dbReference type="OrthoDB" id="2026446at2"/>
<dbReference type="Pfam" id="PF13377">
    <property type="entry name" value="Peripla_BP_3"/>
    <property type="match status" value="1"/>
</dbReference>
<dbReference type="RefSeq" id="WP_087913794.1">
    <property type="nucleotide sequence ID" value="NZ_CP021780.1"/>
</dbReference>
<feature type="domain" description="HTH lacI-type" evidence="4">
    <location>
        <begin position="1"/>
        <end position="55"/>
    </location>
</feature>
<protein>
    <submittedName>
        <fullName evidence="5">LacI family transcriptional regulator</fullName>
    </submittedName>
</protein>
<dbReference type="Gene3D" id="3.40.50.2300">
    <property type="match status" value="2"/>
</dbReference>
<dbReference type="Proteomes" id="UP000249890">
    <property type="component" value="Chromosome"/>
</dbReference>
<keyword evidence="2" id="KW-0238">DNA-binding</keyword>
<keyword evidence="1" id="KW-0805">Transcription regulation</keyword>
<proteinExistence type="predicted"/>
<dbReference type="PANTHER" id="PTHR30146:SF150">
    <property type="entry name" value="ARABINOSE METABOLISM TRANSCRIPTIONAL REPRESSOR"/>
    <property type="match status" value="1"/>
</dbReference>
<keyword evidence="3" id="KW-0804">Transcription</keyword>
<keyword evidence="6" id="KW-1185">Reference proteome</keyword>
<dbReference type="InterPro" id="IPR046335">
    <property type="entry name" value="LacI/GalR-like_sensor"/>
</dbReference>
<dbReference type="AlphaFoldDB" id="A0A2Z2KCS5"/>
<dbReference type="Gene3D" id="1.10.260.40">
    <property type="entry name" value="lambda repressor-like DNA-binding domains"/>
    <property type="match status" value="1"/>
</dbReference>
<reference evidence="5 6" key="1">
    <citation type="submission" date="2017-06" db="EMBL/GenBank/DDBJ databases">
        <title>Complete genome sequence of Paenibacillus donghaensis KCTC 13049T isolated from East Sea sediment, South Korea.</title>
        <authorList>
            <person name="Jung B.K."/>
            <person name="Hong S.-J."/>
            <person name="Shin J.-H."/>
        </authorList>
    </citation>
    <scope>NUCLEOTIDE SEQUENCE [LARGE SCALE GENOMIC DNA]</scope>
    <source>
        <strain evidence="5 6">KCTC 13049</strain>
    </source>
</reference>
<dbReference type="KEGG" id="pdh:B9T62_02450"/>
<dbReference type="SUPFAM" id="SSF47413">
    <property type="entry name" value="lambda repressor-like DNA-binding domains"/>
    <property type="match status" value="1"/>
</dbReference>
<evidence type="ECO:0000313" key="6">
    <source>
        <dbReference type="Proteomes" id="UP000249890"/>
    </source>
</evidence>
<dbReference type="InterPro" id="IPR010982">
    <property type="entry name" value="Lambda_DNA-bd_dom_sf"/>
</dbReference>
<dbReference type="GO" id="GO:0003700">
    <property type="term" value="F:DNA-binding transcription factor activity"/>
    <property type="evidence" value="ECO:0007669"/>
    <property type="project" value="TreeGrafter"/>
</dbReference>
<dbReference type="PANTHER" id="PTHR30146">
    <property type="entry name" value="LACI-RELATED TRANSCRIPTIONAL REPRESSOR"/>
    <property type="match status" value="1"/>
</dbReference>
<name>A0A2Z2KCS5_9BACL</name>
<dbReference type="InterPro" id="IPR000843">
    <property type="entry name" value="HTH_LacI"/>
</dbReference>
<evidence type="ECO:0000256" key="2">
    <source>
        <dbReference type="ARBA" id="ARBA00023125"/>
    </source>
</evidence>
<dbReference type="Pfam" id="PF00356">
    <property type="entry name" value="LacI"/>
    <property type="match status" value="1"/>
</dbReference>
<dbReference type="EMBL" id="CP021780">
    <property type="protein sequence ID" value="ASA19769.1"/>
    <property type="molecule type" value="Genomic_DNA"/>
</dbReference>
<evidence type="ECO:0000259" key="4">
    <source>
        <dbReference type="PROSITE" id="PS50932"/>
    </source>
</evidence>
<gene>
    <name evidence="5" type="ORF">B9T62_02450</name>
</gene>
<evidence type="ECO:0000256" key="1">
    <source>
        <dbReference type="ARBA" id="ARBA00023015"/>
    </source>
</evidence>
<dbReference type="SUPFAM" id="SSF53822">
    <property type="entry name" value="Periplasmic binding protein-like I"/>
    <property type="match status" value="1"/>
</dbReference>